<evidence type="ECO:0000256" key="1">
    <source>
        <dbReference type="SAM" id="SignalP"/>
    </source>
</evidence>
<dbReference type="AlphaFoldDB" id="A0AAE0K2C0"/>
<sequence length="244" mass="26576">MKLTLTTTILHLAAFFTTVTAYPISGNDVRCRAGPGTNHDIKKVYSKGEEVKISCQTAGESIEGNNIWDKTDDGCYVADYYVKTGTDGYVTKKCSSSGAGGGGSTSKIPGPIKDDYPSAYDSGCGNVADKWHFFRCECTSFVAFRINERLGVDFTNWYKGEHWGDAGIWDEAARKSDVKIDNNPKPGSIAQTNSGRSGGHVAWVAAVHASDGTVTVEEYNFNNPHKYGKRTVSKGTFKYIHIKV</sequence>
<dbReference type="Gene3D" id="3.90.1720.10">
    <property type="entry name" value="endopeptidase domain like (from Nostoc punctiforme)"/>
    <property type="match status" value="1"/>
</dbReference>
<dbReference type="EMBL" id="JAULSW010000010">
    <property type="protein sequence ID" value="KAK3368768.1"/>
    <property type="molecule type" value="Genomic_DNA"/>
</dbReference>
<name>A0AAE0K2C0_9PEZI</name>
<keyword evidence="1" id="KW-0732">Signal</keyword>
<gene>
    <name evidence="3" type="ORF">B0H63DRAFT_489151</name>
</gene>
<evidence type="ECO:0000259" key="2">
    <source>
        <dbReference type="PROSITE" id="PS50911"/>
    </source>
</evidence>
<evidence type="ECO:0000313" key="4">
    <source>
        <dbReference type="Proteomes" id="UP001285441"/>
    </source>
</evidence>
<keyword evidence="4" id="KW-1185">Reference proteome</keyword>
<protein>
    <submittedName>
        <fullName evidence="3">CHAP domain-containing protein</fullName>
    </submittedName>
</protein>
<dbReference type="Proteomes" id="UP001285441">
    <property type="component" value="Unassembled WGS sequence"/>
</dbReference>
<evidence type="ECO:0000313" key="3">
    <source>
        <dbReference type="EMBL" id="KAK3368768.1"/>
    </source>
</evidence>
<accession>A0AAE0K2C0</accession>
<comment type="caution">
    <text evidence="3">The sequence shown here is derived from an EMBL/GenBank/DDBJ whole genome shotgun (WGS) entry which is preliminary data.</text>
</comment>
<feature type="chain" id="PRO_5041913892" evidence="1">
    <location>
        <begin position="22"/>
        <end position="244"/>
    </location>
</feature>
<dbReference type="InterPro" id="IPR007921">
    <property type="entry name" value="CHAP_dom"/>
</dbReference>
<feature type="signal peptide" evidence="1">
    <location>
        <begin position="1"/>
        <end position="21"/>
    </location>
</feature>
<organism evidence="3 4">
    <name type="scientific">Podospora didyma</name>
    <dbReference type="NCBI Taxonomy" id="330526"/>
    <lineage>
        <taxon>Eukaryota</taxon>
        <taxon>Fungi</taxon>
        <taxon>Dikarya</taxon>
        <taxon>Ascomycota</taxon>
        <taxon>Pezizomycotina</taxon>
        <taxon>Sordariomycetes</taxon>
        <taxon>Sordariomycetidae</taxon>
        <taxon>Sordariales</taxon>
        <taxon>Podosporaceae</taxon>
        <taxon>Podospora</taxon>
    </lineage>
</organism>
<dbReference type="Pfam" id="PF05257">
    <property type="entry name" value="CHAP"/>
    <property type="match status" value="1"/>
</dbReference>
<proteinExistence type="predicted"/>
<reference evidence="3" key="1">
    <citation type="journal article" date="2023" name="Mol. Phylogenet. Evol.">
        <title>Genome-scale phylogeny and comparative genomics of the fungal order Sordariales.</title>
        <authorList>
            <person name="Hensen N."/>
            <person name="Bonometti L."/>
            <person name="Westerberg I."/>
            <person name="Brannstrom I.O."/>
            <person name="Guillou S."/>
            <person name="Cros-Aarteil S."/>
            <person name="Calhoun S."/>
            <person name="Haridas S."/>
            <person name="Kuo A."/>
            <person name="Mondo S."/>
            <person name="Pangilinan J."/>
            <person name="Riley R."/>
            <person name="LaButti K."/>
            <person name="Andreopoulos B."/>
            <person name="Lipzen A."/>
            <person name="Chen C."/>
            <person name="Yan M."/>
            <person name="Daum C."/>
            <person name="Ng V."/>
            <person name="Clum A."/>
            <person name="Steindorff A."/>
            <person name="Ohm R.A."/>
            <person name="Martin F."/>
            <person name="Silar P."/>
            <person name="Natvig D.O."/>
            <person name="Lalanne C."/>
            <person name="Gautier V."/>
            <person name="Ament-Velasquez S.L."/>
            <person name="Kruys A."/>
            <person name="Hutchinson M.I."/>
            <person name="Powell A.J."/>
            <person name="Barry K."/>
            <person name="Miller A.N."/>
            <person name="Grigoriev I.V."/>
            <person name="Debuchy R."/>
            <person name="Gladieux P."/>
            <person name="Hiltunen Thoren M."/>
            <person name="Johannesson H."/>
        </authorList>
    </citation>
    <scope>NUCLEOTIDE SEQUENCE</scope>
    <source>
        <strain evidence="3">CBS 232.78</strain>
    </source>
</reference>
<feature type="domain" description="Peptidase C51" evidence="2">
    <location>
        <begin position="113"/>
        <end position="241"/>
    </location>
</feature>
<reference evidence="3" key="2">
    <citation type="submission" date="2023-06" db="EMBL/GenBank/DDBJ databases">
        <authorList>
            <consortium name="Lawrence Berkeley National Laboratory"/>
            <person name="Haridas S."/>
            <person name="Hensen N."/>
            <person name="Bonometti L."/>
            <person name="Westerberg I."/>
            <person name="Brannstrom I.O."/>
            <person name="Guillou S."/>
            <person name="Cros-Aarteil S."/>
            <person name="Calhoun S."/>
            <person name="Kuo A."/>
            <person name="Mondo S."/>
            <person name="Pangilinan J."/>
            <person name="Riley R."/>
            <person name="LaButti K."/>
            <person name="Andreopoulos B."/>
            <person name="Lipzen A."/>
            <person name="Chen C."/>
            <person name="Yanf M."/>
            <person name="Daum C."/>
            <person name="Ng V."/>
            <person name="Clum A."/>
            <person name="Steindorff A."/>
            <person name="Ohm R."/>
            <person name="Martin F."/>
            <person name="Silar P."/>
            <person name="Natvig D."/>
            <person name="Lalanne C."/>
            <person name="Gautier V."/>
            <person name="Ament-velasquez S.L."/>
            <person name="Kruys A."/>
            <person name="Hutchinson M.I."/>
            <person name="Powell A.J."/>
            <person name="Barry K."/>
            <person name="Miller A.N."/>
            <person name="Grigoriev I.V."/>
            <person name="Debuchy R."/>
            <person name="Gladieux P."/>
            <person name="Thoren M.H."/>
            <person name="Johannesson H."/>
        </authorList>
    </citation>
    <scope>NUCLEOTIDE SEQUENCE</scope>
    <source>
        <strain evidence="3">CBS 232.78</strain>
    </source>
</reference>
<dbReference type="InterPro" id="IPR038765">
    <property type="entry name" value="Papain-like_cys_pep_sf"/>
</dbReference>
<dbReference type="PROSITE" id="PS50911">
    <property type="entry name" value="CHAP"/>
    <property type="match status" value="1"/>
</dbReference>
<dbReference type="SUPFAM" id="SSF54001">
    <property type="entry name" value="Cysteine proteinases"/>
    <property type="match status" value="1"/>
</dbReference>